<protein>
    <submittedName>
        <fullName evidence="2">Baseplate wedge subunit</fullName>
    </submittedName>
</protein>
<reference evidence="2" key="1">
    <citation type="submission" date="2020-04" db="EMBL/GenBank/DDBJ databases">
        <authorList>
            <person name="Chiriac C."/>
            <person name="Salcher M."/>
            <person name="Ghai R."/>
            <person name="Kavagutti S V."/>
        </authorList>
    </citation>
    <scope>NUCLEOTIDE SEQUENCE</scope>
</reference>
<gene>
    <name evidence="2" type="ORF">UFOVP113_19</name>
    <name evidence="3" type="ORF">UFOVP225_6</name>
</gene>
<dbReference type="EMBL" id="LR798275">
    <property type="protein sequence ID" value="CAB5218924.1"/>
    <property type="molecule type" value="Genomic_DNA"/>
</dbReference>
<organism evidence="2">
    <name type="scientific">uncultured Caudovirales phage</name>
    <dbReference type="NCBI Taxonomy" id="2100421"/>
    <lineage>
        <taxon>Viruses</taxon>
        <taxon>Duplodnaviria</taxon>
        <taxon>Heunggongvirae</taxon>
        <taxon>Uroviricota</taxon>
        <taxon>Caudoviricetes</taxon>
        <taxon>Peduoviridae</taxon>
        <taxon>Maltschvirus</taxon>
        <taxon>Maltschvirus maltsch</taxon>
    </lineage>
</organism>
<dbReference type="SUPFAM" id="SSF160719">
    <property type="entry name" value="gpW/gp25-like"/>
    <property type="match status" value="1"/>
</dbReference>
<accession>A0A6J5L041</accession>
<feature type="domain" description="IraD/Gp25-like" evidence="1">
    <location>
        <begin position="29"/>
        <end position="75"/>
    </location>
</feature>
<dbReference type="InterPro" id="IPR007048">
    <property type="entry name" value="IraD/Gp25-like"/>
</dbReference>
<proteinExistence type="predicted"/>
<name>A0A6J5L041_9CAUD</name>
<sequence>MTGSVFNLPFSINNLGQTSATNDPREYWKQRIVLVLATRFGERVMRPDFGSDLYTALFENEALAADIAQRTITIAFNTWLRELHLIEIVPSYDYTTGFMDIYVRYNLPTGEQDSVSINTAIFNRTGDLIQEIPNG</sequence>
<dbReference type="Gene3D" id="3.10.450.40">
    <property type="match status" value="1"/>
</dbReference>
<evidence type="ECO:0000313" key="3">
    <source>
        <dbReference type="EMBL" id="CAB5218924.1"/>
    </source>
</evidence>
<evidence type="ECO:0000313" key="2">
    <source>
        <dbReference type="EMBL" id="CAB4128084.1"/>
    </source>
</evidence>
<dbReference type="EMBL" id="LR796231">
    <property type="protein sequence ID" value="CAB4128084.1"/>
    <property type="molecule type" value="Genomic_DNA"/>
</dbReference>
<dbReference type="Pfam" id="PF04965">
    <property type="entry name" value="GPW_gp25"/>
    <property type="match status" value="1"/>
</dbReference>
<evidence type="ECO:0000259" key="1">
    <source>
        <dbReference type="Pfam" id="PF04965"/>
    </source>
</evidence>